<dbReference type="GO" id="GO:0051087">
    <property type="term" value="F:protein-folding chaperone binding"/>
    <property type="evidence" value="ECO:0007669"/>
    <property type="project" value="InterPro"/>
</dbReference>
<dbReference type="NCBIfam" id="NF010761">
    <property type="entry name" value="PRK14164.1"/>
    <property type="match status" value="1"/>
</dbReference>
<feature type="compositionally biased region" description="Low complexity" evidence="14">
    <location>
        <begin position="11"/>
        <end position="22"/>
    </location>
</feature>
<dbReference type="HAMAP" id="MF_01151">
    <property type="entry name" value="GrpE"/>
    <property type="match status" value="1"/>
</dbReference>
<keyword evidence="16" id="KW-1185">Reference proteome</keyword>
<dbReference type="InterPro" id="IPR000740">
    <property type="entry name" value="GrpE"/>
</dbReference>
<dbReference type="AlphaFoldDB" id="A0A1G9H721"/>
<comment type="similarity">
    <text evidence="2 10 12">Belongs to the GrpE family.</text>
</comment>
<comment type="subcellular location">
    <subcellularLocation>
        <location evidence="1 10">Cytoplasm</location>
    </subcellularLocation>
</comment>
<reference evidence="16" key="1">
    <citation type="submission" date="2016-10" db="EMBL/GenBank/DDBJ databases">
        <authorList>
            <person name="Varghese N."/>
            <person name="Submissions S."/>
        </authorList>
    </citation>
    <scope>NUCLEOTIDE SEQUENCE [LARGE SCALE GENOMIC DNA]</scope>
    <source>
        <strain evidence="16">CGMCC 4.3147</strain>
    </source>
</reference>
<dbReference type="Gene3D" id="3.90.20.20">
    <property type="match status" value="1"/>
</dbReference>
<comment type="subunit">
    <text evidence="3 10">Homodimer.</text>
</comment>
<dbReference type="GO" id="GO:0042803">
    <property type="term" value="F:protein homodimerization activity"/>
    <property type="evidence" value="ECO:0007669"/>
    <property type="project" value="InterPro"/>
</dbReference>
<evidence type="ECO:0000256" key="8">
    <source>
        <dbReference type="ARBA" id="ARBA00072274"/>
    </source>
</evidence>
<dbReference type="Proteomes" id="UP000198662">
    <property type="component" value="Unassembled WGS sequence"/>
</dbReference>
<dbReference type="InterPro" id="IPR013805">
    <property type="entry name" value="GrpE_CC"/>
</dbReference>
<feature type="compositionally biased region" description="Acidic residues" evidence="14">
    <location>
        <begin position="197"/>
        <end position="206"/>
    </location>
</feature>
<evidence type="ECO:0000256" key="6">
    <source>
        <dbReference type="ARBA" id="ARBA00023186"/>
    </source>
</evidence>
<dbReference type="FunFam" id="2.30.22.10:FF:000001">
    <property type="entry name" value="Protein GrpE"/>
    <property type="match status" value="1"/>
</dbReference>
<evidence type="ECO:0000256" key="11">
    <source>
        <dbReference type="RuleBase" id="RU000639"/>
    </source>
</evidence>
<evidence type="ECO:0000313" key="16">
    <source>
        <dbReference type="Proteomes" id="UP000198662"/>
    </source>
</evidence>
<dbReference type="STRING" id="380244.SAMN05216298_2663"/>
<evidence type="ECO:0000256" key="9">
    <source>
        <dbReference type="ARBA" id="ARBA00076414"/>
    </source>
</evidence>
<dbReference type="Gene3D" id="2.30.22.10">
    <property type="entry name" value="Head domain of nucleotide exchange factor GrpE"/>
    <property type="match status" value="1"/>
</dbReference>
<evidence type="ECO:0000256" key="4">
    <source>
        <dbReference type="ARBA" id="ARBA00022490"/>
    </source>
</evidence>
<dbReference type="PANTHER" id="PTHR21237:SF23">
    <property type="entry name" value="GRPE PROTEIN HOMOLOG, MITOCHONDRIAL"/>
    <property type="match status" value="1"/>
</dbReference>
<feature type="compositionally biased region" description="Low complexity" evidence="14">
    <location>
        <begin position="207"/>
        <end position="216"/>
    </location>
</feature>
<feature type="region of interest" description="Disordered" evidence="14">
    <location>
        <begin position="187"/>
        <end position="289"/>
    </location>
</feature>
<organism evidence="15 16">
    <name type="scientific">Glycomyces sambucus</name>
    <dbReference type="NCBI Taxonomy" id="380244"/>
    <lineage>
        <taxon>Bacteria</taxon>
        <taxon>Bacillati</taxon>
        <taxon>Actinomycetota</taxon>
        <taxon>Actinomycetes</taxon>
        <taxon>Glycomycetales</taxon>
        <taxon>Glycomycetaceae</taxon>
        <taxon>Glycomyces</taxon>
    </lineage>
</organism>
<feature type="coiled-coil region" evidence="13">
    <location>
        <begin position="56"/>
        <end position="83"/>
    </location>
</feature>
<dbReference type="InterPro" id="IPR009012">
    <property type="entry name" value="GrpE_head"/>
</dbReference>
<keyword evidence="4 10" id="KW-0963">Cytoplasm</keyword>
<feature type="compositionally biased region" description="Basic residues" evidence="14">
    <location>
        <begin position="278"/>
        <end position="289"/>
    </location>
</feature>
<dbReference type="GO" id="GO:0000774">
    <property type="term" value="F:adenyl-nucleotide exchange factor activity"/>
    <property type="evidence" value="ECO:0007669"/>
    <property type="project" value="InterPro"/>
</dbReference>
<dbReference type="PROSITE" id="PS01071">
    <property type="entry name" value="GRPE"/>
    <property type="match status" value="1"/>
</dbReference>
<evidence type="ECO:0000256" key="7">
    <source>
        <dbReference type="ARBA" id="ARBA00053401"/>
    </source>
</evidence>
<evidence type="ECO:0000256" key="14">
    <source>
        <dbReference type="SAM" id="MobiDB-lite"/>
    </source>
</evidence>
<dbReference type="RefSeq" id="WP_091049271.1">
    <property type="nucleotide sequence ID" value="NZ_FNGF01000003.1"/>
</dbReference>
<feature type="compositionally biased region" description="Low complexity" evidence="14">
    <location>
        <begin position="187"/>
        <end position="196"/>
    </location>
</feature>
<accession>A0A1G9H721</accession>
<dbReference type="GO" id="GO:0005737">
    <property type="term" value="C:cytoplasm"/>
    <property type="evidence" value="ECO:0007669"/>
    <property type="project" value="UniProtKB-SubCell"/>
</dbReference>
<keyword evidence="6 10" id="KW-0143">Chaperone</keyword>
<dbReference type="PRINTS" id="PR00773">
    <property type="entry name" value="GRPEPROTEIN"/>
</dbReference>
<evidence type="ECO:0000313" key="15">
    <source>
        <dbReference type="EMBL" id="SDL08727.1"/>
    </source>
</evidence>
<evidence type="ECO:0000256" key="10">
    <source>
        <dbReference type="HAMAP-Rule" id="MF_01151"/>
    </source>
</evidence>
<feature type="compositionally biased region" description="Low complexity" evidence="14">
    <location>
        <begin position="224"/>
        <end position="244"/>
    </location>
</feature>
<keyword evidence="5 10" id="KW-0346">Stress response</keyword>
<dbReference type="SUPFAM" id="SSF51064">
    <property type="entry name" value="Head domain of nucleotide exchange factor GrpE"/>
    <property type="match status" value="1"/>
</dbReference>
<dbReference type="GO" id="GO:0006457">
    <property type="term" value="P:protein folding"/>
    <property type="evidence" value="ECO:0007669"/>
    <property type="project" value="InterPro"/>
</dbReference>
<gene>
    <name evidence="10" type="primary">grpE</name>
    <name evidence="15" type="ORF">SAMN05216298_2663</name>
</gene>
<dbReference type="Pfam" id="PF01025">
    <property type="entry name" value="GrpE"/>
    <property type="match status" value="1"/>
</dbReference>
<dbReference type="CDD" id="cd00446">
    <property type="entry name" value="GrpE"/>
    <property type="match status" value="1"/>
</dbReference>
<comment type="function">
    <text evidence="7 10 11">Participates actively in the response to hyperosmotic and heat shock by preventing the aggregation of stress-denatured proteins, in association with DnaK and GrpE. It is the nucleotide exchange factor for DnaK and may function as a thermosensor. Unfolded proteins bind initially to DnaJ; upon interaction with the DnaJ-bound protein, DnaK hydrolyzes its bound ATP, resulting in the formation of a stable complex. GrpE releases ADP from DnaK; ATP binding to DnaK triggers the release of the substrate protein, thus completing the reaction cycle. Several rounds of ATP-dependent interactions between DnaJ, DnaK and GrpE are required for fully efficient folding.</text>
</comment>
<evidence type="ECO:0000256" key="2">
    <source>
        <dbReference type="ARBA" id="ARBA00009054"/>
    </source>
</evidence>
<protein>
    <recommendedName>
        <fullName evidence="8 10">Protein GrpE</fullName>
    </recommendedName>
    <alternativeName>
        <fullName evidence="9 10">HSP-70 cofactor</fullName>
    </alternativeName>
</protein>
<dbReference type="PANTHER" id="PTHR21237">
    <property type="entry name" value="GRPE PROTEIN"/>
    <property type="match status" value="1"/>
</dbReference>
<proteinExistence type="inferred from homology"/>
<evidence type="ECO:0000256" key="1">
    <source>
        <dbReference type="ARBA" id="ARBA00004496"/>
    </source>
</evidence>
<feature type="compositionally biased region" description="Acidic residues" evidence="14">
    <location>
        <begin position="258"/>
        <end position="274"/>
    </location>
</feature>
<feature type="region of interest" description="Disordered" evidence="14">
    <location>
        <begin position="1"/>
        <end position="40"/>
    </location>
</feature>
<sequence length="289" mass="30072">MAEDKKDADDAQPGPEDGAAPEADPDDELTVDDILAAASDDGQAADDAVLVLQATLEERTRDLQRITAEFQNYRKRVERDKARAGELATAGVLQSLLPVLDDLDRAREHGDLNGPFGSVADQLVNALTKQGLEAFGVKGDPFDPQIHEAVAHMQMPDVDGPTCIDVMRSGYRLGDKLLRPALVAVAEPSDEPAPAAEPEDAADDSAGDTAGDTPGDLAEDASEAAETGQAEAEAAADGGDPAEATAEDAVETGSGDAPEAEPAADAEPEASEDAAPERRKKKRDKGKDA</sequence>
<name>A0A1G9H721_9ACTN</name>
<dbReference type="OrthoDB" id="5191115at2"/>
<dbReference type="EMBL" id="FNGF01000003">
    <property type="protein sequence ID" value="SDL08727.1"/>
    <property type="molecule type" value="Genomic_DNA"/>
</dbReference>
<dbReference type="GO" id="GO:0051082">
    <property type="term" value="F:unfolded protein binding"/>
    <property type="evidence" value="ECO:0007669"/>
    <property type="project" value="TreeGrafter"/>
</dbReference>
<keyword evidence="13" id="KW-0175">Coiled coil</keyword>
<evidence type="ECO:0000256" key="13">
    <source>
        <dbReference type="SAM" id="Coils"/>
    </source>
</evidence>
<dbReference type="SUPFAM" id="SSF58014">
    <property type="entry name" value="Coiled-coil domain of nucleotide exchange factor GrpE"/>
    <property type="match status" value="1"/>
</dbReference>
<evidence type="ECO:0000256" key="3">
    <source>
        <dbReference type="ARBA" id="ARBA00011738"/>
    </source>
</evidence>
<evidence type="ECO:0000256" key="5">
    <source>
        <dbReference type="ARBA" id="ARBA00023016"/>
    </source>
</evidence>
<evidence type="ECO:0000256" key="12">
    <source>
        <dbReference type="RuleBase" id="RU004478"/>
    </source>
</evidence>